<dbReference type="EMBL" id="UGTM01000001">
    <property type="protein sequence ID" value="SUB87077.1"/>
    <property type="molecule type" value="Genomic_DNA"/>
</dbReference>
<evidence type="ECO:0008006" key="4">
    <source>
        <dbReference type="Google" id="ProtNLM"/>
    </source>
</evidence>
<protein>
    <recommendedName>
        <fullName evidence="4">Lipoprotein</fullName>
    </recommendedName>
</protein>
<feature type="chain" id="PRO_5016912180" description="Lipoprotein" evidence="1">
    <location>
        <begin position="23"/>
        <end position="195"/>
    </location>
</feature>
<dbReference type="PROSITE" id="PS51257">
    <property type="entry name" value="PROKAR_LIPOPROTEIN"/>
    <property type="match status" value="1"/>
</dbReference>
<organism evidence="2 3">
    <name type="scientific">Prevotella denticola</name>
    <dbReference type="NCBI Taxonomy" id="28129"/>
    <lineage>
        <taxon>Bacteria</taxon>
        <taxon>Pseudomonadati</taxon>
        <taxon>Bacteroidota</taxon>
        <taxon>Bacteroidia</taxon>
        <taxon>Bacteroidales</taxon>
        <taxon>Prevotellaceae</taxon>
        <taxon>Prevotella</taxon>
    </lineage>
</organism>
<sequence>MKHHSMRSLPMALAAMAAAAFSSCSGCSSRGVGHYDTTQVDTMMAVNLDSAPSDEGAYVSSWSYQNDSAVATIQSAPNKNSQITASNRMTIRIRYLGRVGIEACMILGDGEQFSGNSYDSTNFVRIYARGDEVGRFTYKPGISKQTDSAFIQNPVAFVDCLRKNRSLKIETTTFTSGSLVYSFDAIPGLADRRRK</sequence>
<accession>A0A379E2V4</accession>
<feature type="signal peptide" evidence="1">
    <location>
        <begin position="1"/>
        <end position="22"/>
    </location>
</feature>
<evidence type="ECO:0000313" key="3">
    <source>
        <dbReference type="Proteomes" id="UP000255469"/>
    </source>
</evidence>
<keyword evidence="1" id="KW-0732">Signal</keyword>
<name>A0A379E2V4_9BACT</name>
<dbReference type="AlphaFoldDB" id="A0A379E2V4"/>
<evidence type="ECO:0000313" key="2">
    <source>
        <dbReference type="EMBL" id="SUB87077.1"/>
    </source>
</evidence>
<dbReference type="RefSeq" id="WP_025067838.1">
    <property type="nucleotide sequence ID" value="NZ_CAUVPN010000011.1"/>
</dbReference>
<evidence type="ECO:0000256" key="1">
    <source>
        <dbReference type="SAM" id="SignalP"/>
    </source>
</evidence>
<gene>
    <name evidence="2" type="ORF">NCTC13067_00741</name>
</gene>
<proteinExistence type="predicted"/>
<dbReference type="Proteomes" id="UP000255469">
    <property type="component" value="Unassembled WGS sequence"/>
</dbReference>
<reference evidence="2 3" key="1">
    <citation type="submission" date="2018-06" db="EMBL/GenBank/DDBJ databases">
        <authorList>
            <consortium name="Pathogen Informatics"/>
            <person name="Doyle S."/>
        </authorList>
    </citation>
    <scope>NUCLEOTIDE SEQUENCE [LARGE SCALE GENOMIC DNA]</scope>
    <source>
        <strain evidence="2 3">NCTC13067</strain>
    </source>
</reference>